<dbReference type="AlphaFoldDB" id="A0A3M7CLZ0"/>
<evidence type="ECO:0000256" key="4">
    <source>
        <dbReference type="ARBA" id="ARBA00023136"/>
    </source>
</evidence>
<dbReference type="OrthoDB" id="2988756at2759"/>
<reference evidence="9 10" key="1">
    <citation type="journal article" date="2018" name="BMC Genomics">
        <title>Genomic evidence for intraspecific hybridization in a clonal and extremely halotolerant yeast.</title>
        <authorList>
            <person name="Gostincar C."/>
            <person name="Stajich J.E."/>
            <person name="Zupancic J."/>
            <person name="Zalar P."/>
            <person name="Gunde-Cimerman N."/>
        </authorList>
    </citation>
    <scope>NUCLEOTIDE SEQUENCE [LARGE SCALE GENOMIC DNA]</scope>
    <source>
        <strain evidence="9 10">EXF-151</strain>
    </source>
</reference>
<protein>
    <recommendedName>
        <fullName evidence="8">Rhodopsin domain-containing protein</fullName>
    </recommendedName>
</protein>
<keyword evidence="3 7" id="KW-1133">Transmembrane helix</keyword>
<organism evidence="9 10">
    <name type="scientific">Hortaea werneckii</name>
    <name type="common">Black yeast</name>
    <name type="synonym">Cladosporium werneckii</name>
    <dbReference type="NCBI Taxonomy" id="91943"/>
    <lineage>
        <taxon>Eukaryota</taxon>
        <taxon>Fungi</taxon>
        <taxon>Dikarya</taxon>
        <taxon>Ascomycota</taxon>
        <taxon>Pezizomycotina</taxon>
        <taxon>Dothideomycetes</taxon>
        <taxon>Dothideomycetidae</taxon>
        <taxon>Mycosphaerellales</taxon>
        <taxon>Teratosphaeriaceae</taxon>
        <taxon>Hortaea</taxon>
    </lineage>
</organism>
<dbReference type="Pfam" id="PF20684">
    <property type="entry name" value="Fung_rhodopsin"/>
    <property type="match status" value="1"/>
</dbReference>
<evidence type="ECO:0000259" key="8">
    <source>
        <dbReference type="Pfam" id="PF20684"/>
    </source>
</evidence>
<feature type="region of interest" description="Disordered" evidence="6">
    <location>
        <begin position="260"/>
        <end position="357"/>
    </location>
</feature>
<gene>
    <name evidence="9" type="ORF">D0865_05429</name>
</gene>
<dbReference type="Proteomes" id="UP000270230">
    <property type="component" value="Unassembled WGS sequence"/>
</dbReference>
<evidence type="ECO:0000256" key="1">
    <source>
        <dbReference type="ARBA" id="ARBA00004141"/>
    </source>
</evidence>
<feature type="domain" description="Rhodopsin" evidence="8">
    <location>
        <begin position="86"/>
        <end position="258"/>
    </location>
</feature>
<comment type="similarity">
    <text evidence="5">Belongs to the SAT4 family.</text>
</comment>
<dbReference type="PANTHER" id="PTHR33048">
    <property type="entry name" value="PTH11-LIKE INTEGRAL MEMBRANE PROTEIN (AFU_ORTHOLOGUE AFUA_5G11245)"/>
    <property type="match status" value="1"/>
</dbReference>
<dbReference type="InterPro" id="IPR049326">
    <property type="entry name" value="Rhodopsin_dom_fungi"/>
</dbReference>
<comment type="caution">
    <text evidence="9">The sequence shown here is derived from an EMBL/GenBank/DDBJ whole genome shotgun (WGS) entry which is preliminary data.</text>
</comment>
<name>A0A3M7CLZ0_HORWE</name>
<evidence type="ECO:0000256" key="2">
    <source>
        <dbReference type="ARBA" id="ARBA00022692"/>
    </source>
</evidence>
<proteinExistence type="inferred from homology"/>
<dbReference type="GO" id="GO:0016020">
    <property type="term" value="C:membrane"/>
    <property type="evidence" value="ECO:0007669"/>
    <property type="project" value="UniProtKB-SubCell"/>
</dbReference>
<dbReference type="PANTHER" id="PTHR33048:SF166">
    <property type="entry name" value="PTH11-LIKE INTEGRAL MEMBRANE PROTEIN"/>
    <property type="match status" value="1"/>
</dbReference>
<dbReference type="InterPro" id="IPR052337">
    <property type="entry name" value="SAT4-like"/>
</dbReference>
<keyword evidence="4 7" id="KW-0472">Membrane</keyword>
<evidence type="ECO:0000256" key="6">
    <source>
        <dbReference type="SAM" id="MobiDB-lite"/>
    </source>
</evidence>
<sequence>MGDVMRGGGRHARPANRQMVGRAPSHDRGLLDSCCAGVPVRPSGDDPHCAGIWVKQHYNSLSRIPFIHIPGDRASNYRKQTHQSQSLLLQHVAIANSLWLQKLVLLDLYRRFYLCLPCERQIYIGYLVIFAITYVGVQLSNITECQPVSLYWQIVPDPGPCSQAHVQLLVLGIVNIVTDVMLMALPWPMLIKAKLQPRRKFELAVLFLFGIFIIVITAVRLPLNNNKITSQVSRSTWASVELMVAAIVVNAPTLYGLWNRTRGRKDGTPTDPSLGPPRVPIRTSYFGPSSTIQRARPRTNQSGSGDPLVGIQQTVSVHIQEEKTFTEQQTSSGPAEELYELRRTGSPSGVLGRSAVK</sequence>
<feature type="transmembrane region" description="Helical" evidence="7">
    <location>
        <begin position="168"/>
        <end position="191"/>
    </location>
</feature>
<comment type="subcellular location">
    <subcellularLocation>
        <location evidence="1">Membrane</location>
        <topology evidence="1">Multi-pass membrane protein</topology>
    </subcellularLocation>
</comment>
<evidence type="ECO:0000256" key="5">
    <source>
        <dbReference type="ARBA" id="ARBA00038359"/>
    </source>
</evidence>
<evidence type="ECO:0000256" key="3">
    <source>
        <dbReference type="ARBA" id="ARBA00022989"/>
    </source>
</evidence>
<accession>A0A3M7CLZ0</accession>
<feature type="transmembrane region" description="Helical" evidence="7">
    <location>
        <begin position="235"/>
        <end position="258"/>
    </location>
</feature>
<keyword evidence="2 7" id="KW-0812">Transmembrane</keyword>
<evidence type="ECO:0000313" key="10">
    <source>
        <dbReference type="Proteomes" id="UP000270230"/>
    </source>
</evidence>
<evidence type="ECO:0000313" key="9">
    <source>
        <dbReference type="EMBL" id="RMY53118.1"/>
    </source>
</evidence>
<evidence type="ECO:0000256" key="7">
    <source>
        <dbReference type="SAM" id="Phobius"/>
    </source>
</evidence>
<feature type="transmembrane region" description="Helical" evidence="7">
    <location>
        <begin position="203"/>
        <end position="223"/>
    </location>
</feature>
<dbReference type="EMBL" id="QWIN01000361">
    <property type="protein sequence ID" value="RMY53118.1"/>
    <property type="molecule type" value="Genomic_DNA"/>
</dbReference>
<feature type="compositionally biased region" description="Polar residues" evidence="6">
    <location>
        <begin position="286"/>
        <end position="304"/>
    </location>
</feature>
<feature type="region of interest" description="Disordered" evidence="6">
    <location>
        <begin position="1"/>
        <end position="24"/>
    </location>
</feature>